<reference evidence="16 17" key="1">
    <citation type="submission" date="2023-07" db="EMBL/GenBank/DDBJ databases">
        <title>Genomic Encyclopedia of Type Strains, Phase IV (KMG-IV): sequencing the most valuable type-strain genomes for metagenomic binning, comparative biology and taxonomic classification.</title>
        <authorList>
            <person name="Goeker M."/>
        </authorList>
    </citation>
    <scope>NUCLEOTIDE SEQUENCE [LARGE SCALE GENOMIC DNA]</scope>
    <source>
        <strain evidence="16 17">DSM 105143</strain>
    </source>
</reference>
<evidence type="ECO:0000256" key="12">
    <source>
        <dbReference type="PROSITE-ProRule" id="PRU00169"/>
    </source>
</evidence>
<evidence type="ECO:0000259" key="14">
    <source>
        <dbReference type="PROSITE" id="PS50110"/>
    </source>
</evidence>
<dbReference type="Proteomes" id="UP001223079">
    <property type="component" value="Unassembled WGS sequence"/>
</dbReference>
<name>A0ABT9YRM8_9STRE</name>
<dbReference type="PROSITE" id="PS50110">
    <property type="entry name" value="RESPONSE_REGULATORY"/>
    <property type="match status" value="1"/>
</dbReference>
<gene>
    <name evidence="16" type="ORF">J2S23_000812</name>
</gene>
<dbReference type="GO" id="GO:0003677">
    <property type="term" value="F:DNA binding"/>
    <property type="evidence" value="ECO:0007669"/>
    <property type="project" value="UniProtKB-KW"/>
</dbReference>
<protein>
    <recommendedName>
        <fullName evidence="11">Heme response regulator HssR</fullName>
    </recommendedName>
</protein>
<dbReference type="InterPro" id="IPR001789">
    <property type="entry name" value="Sig_transdc_resp-reg_receiver"/>
</dbReference>
<keyword evidence="7 13" id="KW-0238">DNA-binding</keyword>
<proteinExistence type="predicted"/>
<evidence type="ECO:0000256" key="1">
    <source>
        <dbReference type="ARBA" id="ARBA00004496"/>
    </source>
</evidence>
<evidence type="ECO:0000256" key="11">
    <source>
        <dbReference type="ARBA" id="ARBA00039976"/>
    </source>
</evidence>
<comment type="function">
    <text evidence="10">Member of the two-component regulatory system HssS/HssR involved in intracellular heme homeostasis and tempering of staphylococcal virulence. Phosphorylated HssR binds to a direct repeat sequence within hrtAB promoter and activates the expression of hrtAB, an efflux pump, in response to extracellular heme, hemin, hemoglobin or blood.</text>
</comment>
<keyword evidence="5" id="KW-0805">Transcription regulation</keyword>
<dbReference type="CDD" id="cd17574">
    <property type="entry name" value="REC_OmpR"/>
    <property type="match status" value="1"/>
</dbReference>
<keyword evidence="2" id="KW-0963">Cytoplasm</keyword>
<keyword evidence="6" id="KW-0843">Virulence</keyword>
<dbReference type="InterPro" id="IPR001867">
    <property type="entry name" value="OmpR/PhoB-type_DNA-bd"/>
</dbReference>
<dbReference type="SMART" id="SM00448">
    <property type="entry name" value="REC"/>
    <property type="match status" value="1"/>
</dbReference>
<evidence type="ECO:0000256" key="3">
    <source>
        <dbReference type="ARBA" id="ARBA00022553"/>
    </source>
</evidence>
<feature type="domain" description="Response regulatory" evidence="14">
    <location>
        <begin position="3"/>
        <end position="116"/>
    </location>
</feature>
<dbReference type="InterPro" id="IPR011006">
    <property type="entry name" value="CheY-like_superfamily"/>
</dbReference>
<evidence type="ECO:0000313" key="16">
    <source>
        <dbReference type="EMBL" id="MDQ0222261.1"/>
    </source>
</evidence>
<feature type="DNA-binding region" description="OmpR/PhoB-type" evidence="13">
    <location>
        <begin position="124"/>
        <end position="221"/>
    </location>
</feature>
<evidence type="ECO:0000256" key="13">
    <source>
        <dbReference type="PROSITE-ProRule" id="PRU01091"/>
    </source>
</evidence>
<dbReference type="Gene3D" id="3.40.50.2300">
    <property type="match status" value="1"/>
</dbReference>
<dbReference type="EMBL" id="JAUSTM010000006">
    <property type="protein sequence ID" value="MDQ0222261.1"/>
    <property type="molecule type" value="Genomic_DNA"/>
</dbReference>
<comment type="subcellular location">
    <subcellularLocation>
        <location evidence="1">Cytoplasm</location>
    </subcellularLocation>
</comment>
<evidence type="ECO:0000256" key="8">
    <source>
        <dbReference type="ARBA" id="ARBA00023159"/>
    </source>
</evidence>
<sequence>MATILIAEDDQSIQLLLKDSLEESYSILTADDGLTALTIIENGQADLLITDIMMPKMDGQELVKEIRAQGNTIPILMLTAKQALTDKKEGFLNGADDYLTKPVNIEELSLRLVALLRRANISAKHQIKVGETVLDETTYTITSPNQTLELPKKEFQLLFKLLSYPNHIFTQTQLLDDIWGLDSYSSEDTVKTHVSRIRKSCQEFSDFSIKTVRGLGYKGELHEKISK</sequence>
<organism evidence="16 17">
    <name type="scientific">Streptococcus moroccensis</name>
    <dbReference type="NCBI Taxonomy" id="1451356"/>
    <lineage>
        <taxon>Bacteria</taxon>
        <taxon>Bacillati</taxon>
        <taxon>Bacillota</taxon>
        <taxon>Bacilli</taxon>
        <taxon>Lactobacillales</taxon>
        <taxon>Streptococcaceae</taxon>
        <taxon>Streptococcus</taxon>
    </lineage>
</organism>
<dbReference type="Pfam" id="PF00486">
    <property type="entry name" value="Trans_reg_C"/>
    <property type="match status" value="1"/>
</dbReference>
<dbReference type="PANTHER" id="PTHR48111:SF49">
    <property type="entry name" value="HEME RESPONSE REGULATOR HSSR"/>
    <property type="match status" value="1"/>
</dbReference>
<dbReference type="RefSeq" id="WP_307121472.1">
    <property type="nucleotide sequence ID" value="NZ_JAUSTM010000006.1"/>
</dbReference>
<keyword evidence="4" id="KW-0902">Two-component regulatory system</keyword>
<dbReference type="SMART" id="SM00862">
    <property type="entry name" value="Trans_reg_C"/>
    <property type="match status" value="1"/>
</dbReference>
<dbReference type="InterPro" id="IPR036388">
    <property type="entry name" value="WH-like_DNA-bd_sf"/>
</dbReference>
<accession>A0ABT9YRM8</accession>
<keyword evidence="8" id="KW-0010">Activator</keyword>
<feature type="domain" description="OmpR/PhoB-type" evidence="15">
    <location>
        <begin position="124"/>
        <end position="221"/>
    </location>
</feature>
<keyword evidence="9" id="KW-0804">Transcription</keyword>
<evidence type="ECO:0000256" key="4">
    <source>
        <dbReference type="ARBA" id="ARBA00023012"/>
    </source>
</evidence>
<dbReference type="SUPFAM" id="SSF52172">
    <property type="entry name" value="CheY-like"/>
    <property type="match status" value="1"/>
</dbReference>
<evidence type="ECO:0000256" key="5">
    <source>
        <dbReference type="ARBA" id="ARBA00023015"/>
    </source>
</evidence>
<dbReference type="InterPro" id="IPR039420">
    <property type="entry name" value="WalR-like"/>
</dbReference>
<evidence type="ECO:0000259" key="15">
    <source>
        <dbReference type="PROSITE" id="PS51755"/>
    </source>
</evidence>
<keyword evidence="17" id="KW-1185">Reference proteome</keyword>
<dbReference type="Gene3D" id="1.10.10.10">
    <property type="entry name" value="Winged helix-like DNA-binding domain superfamily/Winged helix DNA-binding domain"/>
    <property type="match status" value="1"/>
</dbReference>
<dbReference type="PROSITE" id="PS51755">
    <property type="entry name" value="OMPR_PHOB"/>
    <property type="match status" value="1"/>
</dbReference>
<dbReference type="CDD" id="cd00383">
    <property type="entry name" value="trans_reg_C"/>
    <property type="match status" value="1"/>
</dbReference>
<evidence type="ECO:0000256" key="6">
    <source>
        <dbReference type="ARBA" id="ARBA00023026"/>
    </source>
</evidence>
<evidence type="ECO:0000256" key="2">
    <source>
        <dbReference type="ARBA" id="ARBA00022490"/>
    </source>
</evidence>
<evidence type="ECO:0000256" key="7">
    <source>
        <dbReference type="ARBA" id="ARBA00023125"/>
    </source>
</evidence>
<keyword evidence="3 12" id="KW-0597">Phosphoprotein</keyword>
<feature type="modified residue" description="4-aspartylphosphate" evidence="12">
    <location>
        <position position="51"/>
    </location>
</feature>
<evidence type="ECO:0000256" key="10">
    <source>
        <dbReference type="ARBA" id="ARBA00037471"/>
    </source>
</evidence>
<dbReference type="PANTHER" id="PTHR48111">
    <property type="entry name" value="REGULATOR OF RPOS"/>
    <property type="match status" value="1"/>
</dbReference>
<comment type="caution">
    <text evidence="16">The sequence shown here is derived from an EMBL/GenBank/DDBJ whole genome shotgun (WGS) entry which is preliminary data.</text>
</comment>
<evidence type="ECO:0000313" key="17">
    <source>
        <dbReference type="Proteomes" id="UP001223079"/>
    </source>
</evidence>
<evidence type="ECO:0000256" key="9">
    <source>
        <dbReference type="ARBA" id="ARBA00023163"/>
    </source>
</evidence>
<dbReference type="Pfam" id="PF00072">
    <property type="entry name" value="Response_reg"/>
    <property type="match status" value="1"/>
</dbReference>